<dbReference type="CDD" id="cd17535">
    <property type="entry name" value="REC_NarL-like"/>
    <property type="match status" value="1"/>
</dbReference>
<protein>
    <recommendedName>
        <fullName evidence="2">Response regulatory domain-containing protein</fullName>
    </recommendedName>
</protein>
<dbReference type="InterPro" id="IPR058245">
    <property type="entry name" value="NreC/VraR/RcsB-like_REC"/>
</dbReference>
<feature type="modified residue" description="4-aspartylphosphate" evidence="1">
    <location>
        <position position="70"/>
    </location>
</feature>
<dbReference type="GO" id="GO:0000160">
    <property type="term" value="P:phosphorelay signal transduction system"/>
    <property type="evidence" value="ECO:0007669"/>
    <property type="project" value="InterPro"/>
</dbReference>
<accession>A0A6J4TL82</accession>
<proteinExistence type="predicted"/>
<reference evidence="3" key="1">
    <citation type="submission" date="2020-02" db="EMBL/GenBank/DDBJ databases">
        <authorList>
            <person name="Meier V. D."/>
        </authorList>
    </citation>
    <scope>NUCLEOTIDE SEQUENCE</scope>
    <source>
        <strain evidence="3">AVDCRST_MAG79</strain>
    </source>
</reference>
<dbReference type="Gene3D" id="3.40.50.2300">
    <property type="match status" value="1"/>
</dbReference>
<name>A0A6J4TL82_9ACTN</name>
<sequence length="132" mass="13758">MPLISSRSTPANPSGRAAMTVLIVDDHPSFRATARTLLELEGYRVIGEAVDGASAVEEAHRLRPELVLLDVQLPDTDGFAVAEQLLGEEPVPAVILTSSRDAADFGPLVAQSGARGFVPKSELSGAALAALL</sequence>
<dbReference type="PANTHER" id="PTHR45566">
    <property type="entry name" value="HTH-TYPE TRANSCRIPTIONAL REGULATOR YHJB-RELATED"/>
    <property type="match status" value="1"/>
</dbReference>
<dbReference type="SUPFAM" id="SSF52172">
    <property type="entry name" value="CheY-like"/>
    <property type="match status" value="1"/>
</dbReference>
<dbReference type="PANTHER" id="PTHR45566:SF2">
    <property type="entry name" value="NARL SUBFAMILY"/>
    <property type="match status" value="1"/>
</dbReference>
<dbReference type="InterPro" id="IPR001789">
    <property type="entry name" value="Sig_transdc_resp-reg_receiver"/>
</dbReference>
<evidence type="ECO:0000259" key="2">
    <source>
        <dbReference type="PROSITE" id="PS50110"/>
    </source>
</evidence>
<gene>
    <name evidence="3" type="ORF">AVDCRST_MAG79-545</name>
</gene>
<dbReference type="InterPro" id="IPR011006">
    <property type="entry name" value="CheY-like_superfamily"/>
</dbReference>
<evidence type="ECO:0000256" key="1">
    <source>
        <dbReference type="PROSITE-ProRule" id="PRU00169"/>
    </source>
</evidence>
<dbReference type="SMART" id="SM00448">
    <property type="entry name" value="REC"/>
    <property type="match status" value="1"/>
</dbReference>
<dbReference type="AlphaFoldDB" id="A0A6J4TL82"/>
<evidence type="ECO:0000313" key="3">
    <source>
        <dbReference type="EMBL" id="CAA9526371.1"/>
    </source>
</evidence>
<dbReference type="EMBL" id="CADCWC010000105">
    <property type="protein sequence ID" value="CAA9526371.1"/>
    <property type="molecule type" value="Genomic_DNA"/>
</dbReference>
<dbReference type="PROSITE" id="PS50110">
    <property type="entry name" value="RESPONSE_REGULATORY"/>
    <property type="match status" value="1"/>
</dbReference>
<organism evidence="3">
    <name type="scientific">uncultured Thermoleophilia bacterium</name>
    <dbReference type="NCBI Taxonomy" id="1497501"/>
    <lineage>
        <taxon>Bacteria</taxon>
        <taxon>Bacillati</taxon>
        <taxon>Actinomycetota</taxon>
        <taxon>Thermoleophilia</taxon>
        <taxon>environmental samples</taxon>
    </lineage>
</organism>
<dbReference type="Pfam" id="PF00072">
    <property type="entry name" value="Response_reg"/>
    <property type="match status" value="1"/>
</dbReference>
<keyword evidence="1" id="KW-0597">Phosphoprotein</keyword>
<feature type="domain" description="Response regulatory" evidence="2">
    <location>
        <begin position="20"/>
        <end position="132"/>
    </location>
</feature>
<dbReference type="InterPro" id="IPR051015">
    <property type="entry name" value="EvgA-like"/>
</dbReference>